<dbReference type="PIRSF" id="PIRSF004983">
    <property type="entry name" value="MenD"/>
    <property type="match status" value="1"/>
</dbReference>
<dbReference type="RefSeq" id="WP_061804010.1">
    <property type="nucleotide sequence ID" value="NZ_FOXX01000027.1"/>
</dbReference>
<dbReference type="GeneID" id="93713599"/>
<feature type="domain" description="Menaquinone biosynthesis protein MenD middle" evidence="10">
    <location>
        <begin position="217"/>
        <end position="402"/>
    </location>
</feature>
<dbReference type="InterPro" id="IPR029061">
    <property type="entry name" value="THDP-binding"/>
</dbReference>
<feature type="domain" description="Thiamine pyrophosphate enzyme N-terminal TPP-binding" evidence="9">
    <location>
        <begin position="12"/>
        <end position="123"/>
    </location>
</feature>
<dbReference type="InterPro" id="IPR012001">
    <property type="entry name" value="Thiamin_PyroP_enz_TPP-bd_dom"/>
</dbReference>
<evidence type="ECO:0000256" key="2">
    <source>
        <dbReference type="ARBA" id="ARBA00022679"/>
    </source>
</evidence>
<keyword evidence="2 7" id="KW-0808">Transferase</keyword>
<dbReference type="Gene3D" id="3.40.50.970">
    <property type="match status" value="2"/>
</dbReference>
<dbReference type="SUPFAM" id="SSF52467">
    <property type="entry name" value="DHS-like NAD/FAD-binding domain"/>
    <property type="match status" value="1"/>
</dbReference>
<accession>A0A1I6C626</accession>
<comment type="catalytic activity">
    <reaction evidence="7">
        <text>isochorismate + 2-oxoglutarate + H(+) = 5-enolpyruvoyl-6-hydroxy-2-succinyl-cyclohex-3-ene-1-carboxylate + CO2</text>
        <dbReference type="Rhea" id="RHEA:25593"/>
        <dbReference type="ChEBI" id="CHEBI:15378"/>
        <dbReference type="ChEBI" id="CHEBI:16526"/>
        <dbReference type="ChEBI" id="CHEBI:16810"/>
        <dbReference type="ChEBI" id="CHEBI:29780"/>
        <dbReference type="ChEBI" id="CHEBI:58818"/>
        <dbReference type="EC" id="2.2.1.9"/>
    </reaction>
</comment>
<dbReference type="NCBIfam" id="TIGR00173">
    <property type="entry name" value="menD"/>
    <property type="match status" value="1"/>
</dbReference>
<evidence type="ECO:0000256" key="7">
    <source>
        <dbReference type="HAMAP-Rule" id="MF_01659"/>
    </source>
</evidence>
<dbReference type="Pfam" id="PF02775">
    <property type="entry name" value="TPP_enzyme_C"/>
    <property type="match status" value="1"/>
</dbReference>
<comment type="subunit">
    <text evidence="7">Homodimer.</text>
</comment>
<evidence type="ECO:0000313" key="11">
    <source>
        <dbReference type="EMBL" id="SFQ88632.1"/>
    </source>
</evidence>
<evidence type="ECO:0000256" key="3">
    <source>
        <dbReference type="ARBA" id="ARBA00022723"/>
    </source>
</evidence>
<dbReference type="CDD" id="cd02009">
    <property type="entry name" value="TPP_SHCHC_synthase"/>
    <property type="match status" value="1"/>
</dbReference>
<feature type="domain" description="Thiamine pyrophosphate enzyme TPP-binding" evidence="8">
    <location>
        <begin position="436"/>
        <end position="551"/>
    </location>
</feature>
<keyword evidence="3 7" id="KW-0479">Metal-binding</keyword>
<dbReference type="PANTHER" id="PTHR42916">
    <property type="entry name" value="2-SUCCINYL-5-ENOLPYRUVYL-6-HYDROXY-3-CYCLOHEXENE-1-CARBOXYLATE SYNTHASE"/>
    <property type="match status" value="1"/>
</dbReference>
<evidence type="ECO:0000259" key="8">
    <source>
        <dbReference type="Pfam" id="PF02775"/>
    </source>
</evidence>
<dbReference type="EMBL" id="FOXX01000027">
    <property type="protein sequence ID" value="SFQ88632.1"/>
    <property type="molecule type" value="Genomic_DNA"/>
</dbReference>
<organism evidence="11 12">
    <name type="scientific">Priestia endophytica DSM 13796</name>
    <dbReference type="NCBI Taxonomy" id="1121089"/>
    <lineage>
        <taxon>Bacteria</taxon>
        <taxon>Bacillati</taxon>
        <taxon>Bacillota</taxon>
        <taxon>Bacilli</taxon>
        <taxon>Bacillales</taxon>
        <taxon>Bacillaceae</taxon>
        <taxon>Priestia</taxon>
    </lineage>
</organism>
<protein>
    <recommendedName>
        <fullName evidence="7">2-succinyl-5-enolpyruvyl-6-hydroxy-3-cyclohexene-1-carboxylate synthase</fullName>
        <shortName evidence="7">SEPHCHC synthase</shortName>
        <ecNumber evidence="7">2.2.1.9</ecNumber>
    </recommendedName>
    <alternativeName>
        <fullName evidence="7">Menaquinone biosynthesis protein MenD</fullName>
    </alternativeName>
</protein>
<comment type="function">
    <text evidence="7">Catalyzes the thiamine diphosphate-dependent decarboxylation of 2-oxoglutarate and the subsequent addition of the resulting succinic semialdehyde-thiamine pyrophosphate anion to isochorismate to yield 2-succinyl-5-enolpyruvyl-6-hydroxy-3-cyclohexene-1-carboxylate (SEPHCHC).</text>
</comment>
<dbReference type="Proteomes" id="UP000182762">
    <property type="component" value="Unassembled WGS sequence"/>
</dbReference>
<keyword evidence="1 7" id="KW-0474">Menaquinone biosynthesis</keyword>
<comment type="similarity">
    <text evidence="7">Belongs to the TPP enzyme family. MenD subfamily.</text>
</comment>
<dbReference type="SUPFAM" id="SSF52518">
    <property type="entry name" value="Thiamin diphosphate-binding fold (THDP-binding)"/>
    <property type="match status" value="2"/>
</dbReference>
<keyword evidence="5 7" id="KW-0786">Thiamine pyrophosphate</keyword>
<dbReference type="InterPro" id="IPR004433">
    <property type="entry name" value="MenaQ_synth_MenD"/>
</dbReference>
<keyword evidence="12" id="KW-1185">Reference proteome</keyword>
<evidence type="ECO:0000256" key="6">
    <source>
        <dbReference type="ARBA" id="ARBA00023211"/>
    </source>
</evidence>
<dbReference type="InterPro" id="IPR032264">
    <property type="entry name" value="MenD_middle"/>
</dbReference>
<evidence type="ECO:0000256" key="1">
    <source>
        <dbReference type="ARBA" id="ARBA00022428"/>
    </source>
</evidence>
<dbReference type="Pfam" id="PF02776">
    <property type="entry name" value="TPP_enzyme_N"/>
    <property type="match status" value="1"/>
</dbReference>
<keyword evidence="6 7" id="KW-0464">Manganese</keyword>
<evidence type="ECO:0000259" key="10">
    <source>
        <dbReference type="Pfam" id="PF16582"/>
    </source>
</evidence>
<evidence type="ECO:0000256" key="4">
    <source>
        <dbReference type="ARBA" id="ARBA00022842"/>
    </source>
</evidence>
<comment type="caution">
    <text evidence="11">The sequence shown here is derived from an EMBL/GenBank/DDBJ whole genome shotgun (WGS) entry which is preliminary data.</text>
</comment>
<dbReference type="EC" id="2.2.1.9" evidence="7"/>
<dbReference type="InterPro" id="IPR011766">
    <property type="entry name" value="TPP_enzyme_TPP-bd"/>
</dbReference>
<evidence type="ECO:0000256" key="5">
    <source>
        <dbReference type="ARBA" id="ARBA00023052"/>
    </source>
</evidence>
<dbReference type="HAMAP" id="MF_01659">
    <property type="entry name" value="MenD"/>
    <property type="match status" value="1"/>
</dbReference>
<comment type="pathway">
    <text evidence="7">Quinol/quinone metabolism; menaquinone biosynthesis.</text>
</comment>
<proteinExistence type="inferred from homology"/>
<dbReference type="PANTHER" id="PTHR42916:SF1">
    <property type="entry name" value="PROTEIN PHYLLO, CHLOROPLASTIC"/>
    <property type="match status" value="1"/>
</dbReference>
<keyword evidence="4 7" id="KW-0460">Magnesium</keyword>
<dbReference type="CDD" id="cd07037">
    <property type="entry name" value="TPP_PYR_MenD"/>
    <property type="match status" value="1"/>
</dbReference>
<gene>
    <name evidence="7" type="primary">menD</name>
    <name evidence="11" type="ORF">SAMN02745910_05091</name>
</gene>
<reference evidence="11 12" key="1">
    <citation type="submission" date="2016-10" db="EMBL/GenBank/DDBJ databases">
        <authorList>
            <person name="Varghese N."/>
            <person name="Submissions S."/>
        </authorList>
    </citation>
    <scope>NUCLEOTIDE SEQUENCE [LARGE SCALE GENOMIC DNA]</scope>
    <source>
        <strain evidence="11 12">DSM 13796</strain>
    </source>
</reference>
<evidence type="ECO:0000313" key="12">
    <source>
        <dbReference type="Proteomes" id="UP000182762"/>
    </source>
</evidence>
<evidence type="ECO:0000259" key="9">
    <source>
        <dbReference type="Pfam" id="PF02776"/>
    </source>
</evidence>
<comment type="cofactor">
    <cofactor evidence="7">
        <name>Mg(2+)</name>
        <dbReference type="ChEBI" id="CHEBI:18420"/>
    </cofactor>
    <cofactor evidence="7">
        <name>Mn(2+)</name>
        <dbReference type="ChEBI" id="CHEBI:29035"/>
    </cofactor>
</comment>
<dbReference type="InterPro" id="IPR029035">
    <property type="entry name" value="DHS-like_NAD/FAD-binding_dom"/>
</dbReference>
<dbReference type="Pfam" id="PF16582">
    <property type="entry name" value="TPP_enzyme_M_2"/>
    <property type="match status" value="1"/>
</dbReference>
<comment type="pathway">
    <text evidence="7">Quinol/quinone metabolism; 1,4-dihydroxy-2-naphthoate biosynthesis; 1,4-dihydroxy-2-naphthoate from chorismate: step 2/7.</text>
</comment>
<sequence>MTSDALTSYVATFVDGLVSSGIADVVISPGSRSTPLALTMAECDELNVYTNIDERSAAFFALGIAKAKQHPVVLLCTSGTAAANYFPAIVEAHYSRVPLVVVTADRPHELREVGAPQAIDQVNLYGKYAKWFVDVAIPESSVEALRYIKQVAKRAVHVAERGGQGVTHVNFPLREPLLPNLAEVHNFFEERREERKKVSERIGSQADVAYVEQLLERAEKPLFICGQQISKEGSREIVALADMLNIPILADPLSNIRTNKLVQGVVMDSYDTFLKNERVAEELAPDLIVRFGGMPVSKTTLKFITNYAPENFIMVDHTLDWRDPTGTITDVIVSHEEFLCRSLREQCENITFSKNWLSKWMNVQNITSDLLQQAMDNTEELDEGKVVVELQKALPEQSLLFVGNSMPIRDVDTFLRKSSKSLDVLANRGANGIDGVVSAALGASTTYHHSVLLIGDVSFYHDLNGLLAAHLNGLNLTVVLVNNDGGGIFSFLPQAKEEKHFELLFGTPLGIDFSNAVKAYHGSFHKASNWADFRHYLEESFRTKGVTVIEIETVRTKNVETHRSMWKDIEDVLNEEKEK</sequence>
<comment type="cofactor">
    <cofactor evidence="7">
        <name>thiamine diphosphate</name>
        <dbReference type="ChEBI" id="CHEBI:58937"/>
    </cofactor>
    <text evidence="7">Binds 1 thiamine pyrophosphate per subunit.</text>
</comment>
<name>A0A1I6C626_9BACI</name>
<dbReference type="Gene3D" id="3.40.50.1220">
    <property type="entry name" value="TPP-binding domain"/>
    <property type="match status" value="1"/>
</dbReference>